<protein>
    <submittedName>
        <fullName evidence="1">Uncharacterized protein</fullName>
    </submittedName>
</protein>
<organism evidence="1 2">
    <name type="scientific">Thelohanellus kitauei</name>
    <name type="common">Myxosporean</name>
    <dbReference type="NCBI Taxonomy" id="669202"/>
    <lineage>
        <taxon>Eukaryota</taxon>
        <taxon>Metazoa</taxon>
        <taxon>Cnidaria</taxon>
        <taxon>Myxozoa</taxon>
        <taxon>Myxosporea</taxon>
        <taxon>Bivalvulida</taxon>
        <taxon>Platysporina</taxon>
        <taxon>Myxobolidae</taxon>
        <taxon>Thelohanellus</taxon>
    </lineage>
</organism>
<reference evidence="1 2" key="1">
    <citation type="journal article" date="2014" name="Genome Biol. Evol.">
        <title>The genome of the myxosporean Thelohanellus kitauei shows adaptations to nutrient acquisition within its fish host.</title>
        <authorList>
            <person name="Yang Y."/>
            <person name="Xiong J."/>
            <person name="Zhou Z."/>
            <person name="Huo F."/>
            <person name="Miao W."/>
            <person name="Ran C."/>
            <person name="Liu Y."/>
            <person name="Zhang J."/>
            <person name="Feng J."/>
            <person name="Wang M."/>
            <person name="Wang M."/>
            <person name="Wang L."/>
            <person name="Yao B."/>
        </authorList>
    </citation>
    <scope>NUCLEOTIDE SEQUENCE [LARGE SCALE GENOMIC DNA]</scope>
    <source>
        <strain evidence="1">Wuqing</strain>
    </source>
</reference>
<keyword evidence="2" id="KW-1185">Reference proteome</keyword>
<name>A0A0C2MI85_THEKT</name>
<accession>A0A0C2MI85</accession>
<sequence length="316" mass="35699">MRIPCLEAKHSRLIAAADGETQVNTLIPVFMNPDYDDGHIRLAIAAKAPSEMTLTVGVLEIAMTNWGHAHFLLGYNTQDENQGEFELVIMAHYTNIVHGMLNTITAADAFKMIIDFVASNRAQEHLQLTRRALGWEHSIHLYPPHHDCHVTCSRAHLYDDFGMVFLPNAKIQFRGNAPMGPSNFNAEVKNLHCGLKFEQEVIDYCNDDGCHLELNCMALAYQLCGGFFSEGPEKPKHFWCRSLVETMTDEQPKLQIVVQKVSDYIKLLSHKQHTIWRPSRALALRVGQQDFRLVEIDVLIKPSKPGCQHGKQDSAN</sequence>
<dbReference type="AlphaFoldDB" id="A0A0C2MI85"/>
<dbReference type="Proteomes" id="UP000031668">
    <property type="component" value="Unassembled WGS sequence"/>
</dbReference>
<dbReference type="EMBL" id="JWZT01003438">
    <property type="protein sequence ID" value="KII66811.1"/>
    <property type="molecule type" value="Genomic_DNA"/>
</dbReference>
<gene>
    <name evidence="1" type="ORF">RF11_03620</name>
</gene>
<evidence type="ECO:0000313" key="2">
    <source>
        <dbReference type="Proteomes" id="UP000031668"/>
    </source>
</evidence>
<proteinExistence type="predicted"/>
<comment type="caution">
    <text evidence="1">The sequence shown here is derived from an EMBL/GenBank/DDBJ whole genome shotgun (WGS) entry which is preliminary data.</text>
</comment>
<evidence type="ECO:0000313" key="1">
    <source>
        <dbReference type="EMBL" id="KII66811.1"/>
    </source>
</evidence>